<reference evidence="1 2" key="1">
    <citation type="journal article" date="2019" name="Proc. Natl. Acad. Sci. U.S.A.">
        <title>Regulatory changes in pterin and carotenoid genes underlie balanced color polymorphisms in the wall lizard.</title>
        <authorList>
            <person name="Andrade P."/>
            <person name="Pinho C."/>
            <person name="Perez I de Lanuza G."/>
            <person name="Afonso S."/>
            <person name="Brejcha J."/>
            <person name="Rubin C.J."/>
            <person name="Wallerman O."/>
            <person name="Pereira P."/>
            <person name="Sabatino S.J."/>
            <person name="Bellati A."/>
            <person name="Pellitteri-Rosa D."/>
            <person name="Bosakova Z."/>
            <person name="Bunikis I."/>
            <person name="Carretero M.A."/>
            <person name="Feiner N."/>
            <person name="Marsik P."/>
            <person name="Pauperio F."/>
            <person name="Salvi D."/>
            <person name="Soler L."/>
            <person name="While G.M."/>
            <person name="Uller T."/>
            <person name="Font E."/>
            <person name="Andersson L."/>
            <person name="Carneiro M."/>
        </authorList>
    </citation>
    <scope>NUCLEOTIDE SEQUENCE</scope>
</reference>
<dbReference type="Ensembl" id="ENSPMRT00000026405.1">
    <property type="protein sequence ID" value="ENSPMRP00000024885.1"/>
    <property type="gene ID" value="ENSPMRG00000016079.1"/>
</dbReference>
<accession>A0A670JLU2</accession>
<dbReference type="PANTHER" id="PTHR13071:SF4">
    <property type="entry name" value="SMALL RIBOSOMAL SUBUNIT PROTEIN MS22"/>
    <property type="match status" value="1"/>
</dbReference>
<dbReference type="GO" id="GO:0003735">
    <property type="term" value="F:structural constituent of ribosome"/>
    <property type="evidence" value="ECO:0007669"/>
    <property type="project" value="Ensembl"/>
</dbReference>
<sequence>MAALGASGCLRGGRVAVASLLLRQRPQGRRAAWGWRGLCQGPEAGKKKSDVPKPSFTDEKVQNLLFQMTGLNLQKVFKPVKQELNPPTYKLMTEAQLEEATKAAVEKAKERLKMPPVLSEREPINDVLAEDKILDGIEPYKYVFTDLAYSTPHRERFIVVRETNGTLRKATWEERDRMIQVYFPKEGRKIIPPVLFKEENLMTFLQDRHEELLDRCLVQFEPDSPDYIRVHQRTYDDIEKHGKYDLLRSTRHFGGMVWYFTNRKRIDGLLIDMLQRDLIEDAVSLVTLYHMLHPDCQSAKEAQEYDIQGLDLIKVYNSFIWASFHGVGTYHSNFPFFGVLGQEILYTFVEANHPWNSLLKGQHFI</sequence>
<organism evidence="1 2">
    <name type="scientific">Podarcis muralis</name>
    <name type="common">Wall lizard</name>
    <name type="synonym">Lacerta muralis</name>
    <dbReference type="NCBI Taxonomy" id="64176"/>
    <lineage>
        <taxon>Eukaryota</taxon>
        <taxon>Metazoa</taxon>
        <taxon>Chordata</taxon>
        <taxon>Craniata</taxon>
        <taxon>Vertebrata</taxon>
        <taxon>Euteleostomi</taxon>
        <taxon>Lepidosauria</taxon>
        <taxon>Squamata</taxon>
        <taxon>Bifurcata</taxon>
        <taxon>Unidentata</taxon>
        <taxon>Episquamata</taxon>
        <taxon>Laterata</taxon>
        <taxon>Lacertibaenia</taxon>
        <taxon>Lacertidae</taxon>
        <taxon>Podarcis</taxon>
    </lineage>
</organism>
<dbReference type="GeneTree" id="ENSGT00390000006095"/>
<evidence type="ECO:0000313" key="2">
    <source>
        <dbReference type="Proteomes" id="UP000472272"/>
    </source>
</evidence>
<dbReference type="Proteomes" id="UP000472272">
    <property type="component" value="Chromosome 5"/>
</dbReference>
<dbReference type="Pfam" id="PF10245">
    <property type="entry name" value="MRP-S22"/>
    <property type="match status" value="1"/>
</dbReference>
<dbReference type="GO" id="GO:0005763">
    <property type="term" value="C:mitochondrial small ribosomal subunit"/>
    <property type="evidence" value="ECO:0007669"/>
    <property type="project" value="Ensembl"/>
</dbReference>
<reference evidence="1" key="2">
    <citation type="submission" date="2025-08" db="UniProtKB">
        <authorList>
            <consortium name="Ensembl"/>
        </authorList>
    </citation>
    <scope>IDENTIFICATION</scope>
</reference>
<dbReference type="AlphaFoldDB" id="A0A670JLU2"/>
<dbReference type="OMA" id="CIDDLLY"/>
<proteinExistence type="predicted"/>
<name>A0A670JLU2_PODMU</name>
<reference evidence="1" key="3">
    <citation type="submission" date="2025-09" db="UniProtKB">
        <authorList>
            <consortium name="Ensembl"/>
        </authorList>
    </citation>
    <scope>IDENTIFICATION</scope>
</reference>
<dbReference type="InterPro" id="IPR019374">
    <property type="entry name" value="Ribosomal_mS22"/>
</dbReference>
<protein>
    <submittedName>
        <fullName evidence="1">Mitochondrial ribosomal protein S22</fullName>
    </submittedName>
</protein>
<dbReference type="PANTHER" id="PTHR13071">
    <property type="entry name" value="MITOCHONDRIAL 28S RIBOSOMAL PROTEIN S22"/>
    <property type="match status" value="1"/>
</dbReference>
<evidence type="ECO:0000313" key="1">
    <source>
        <dbReference type="Ensembl" id="ENSPMRP00000024885.1"/>
    </source>
</evidence>
<gene>
    <name evidence="1" type="primary">MRPS22</name>
</gene>
<keyword evidence="2" id="KW-1185">Reference proteome</keyword>